<dbReference type="Pfam" id="PF17667">
    <property type="entry name" value="Pkinase_fungal"/>
    <property type="match status" value="1"/>
</dbReference>
<keyword evidence="4" id="KW-1185">Reference proteome</keyword>
<evidence type="ECO:0000313" key="3">
    <source>
        <dbReference type="EMBL" id="KAH8981542.1"/>
    </source>
</evidence>
<dbReference type="InterPro" id="IPR011009">
    <property type="entry name" value="Kinase-like_dom_sf"/>
</dbReference>
<dbReference type="InterPro" id="IPR040976">
    <property type="entry name" value="Pkinase_fungal"/>
</dbReference>
<evidence type="ECO:0000259" key="2">
    <source>
        <dbReference type="Pfam" id="PF17667"/>
    </source>
</evidence>
<gene>
    <name evidence="3" type="ORF">EDB92DRAFT_1953009</name>
</gene>
<sequence length="498" mass="55950">MSIPLFILRQTARILRWDRTGTIVTEPVKYHESPLLAEFFRCYSKASPEMRGMDLSVSDPSPEEKIAATQALGLDGAIPLVKLSVPGADGSSLYFVTHTPTSIPYTPPGRATRGFRVYDISRGILVFLKDSWRIDLPDRHPEGSVYKTLNDAGVRNVLHCLASGDILTAQYHKTQTWDYVKQPWACHSDTHFLPHRHYRLALDIIGRFLVQFSSSYEMVRAVRDALIAHIDAHKAGILQRDLSPGNIIMDDDRGYLIDWDLSKPVGNQSQLETPRRATRMGTWQFMSANLIGRINGVHDFRDDLESSIYVILWVTSVYSETSDHDQAAALLASVLGPSGRTGGYTKADFLQGTRFLRNVTFPHRPALHTLIGESTPTEFINRSRLVQTSSGDTDLSHVVRDTYYKLRMALLSSHSKTIDLFDNFLQDPSQWPPYDCAVKQTLFPNQQAKMVAKTDWNTTRFMQGLSDGNGDGEADGAKRTEPGSNSEDYEEDVMECSE</sequence>
<dbReference type="AlphaFoldDB" id="A0AAD4L9V4"/>
<dbReference type="SUPFAM" id="SSF56112">
    <property type="entry name" value="Protein kinase-like (PK-like)"/>
    <property type="match status" value="1"/>
</dbReference>
<comment type="caution">
    <text evidence="3">The sequence shown here is derived from an EMBL/GenBank/DDBJ whole genome shotgun (WGS) entry which is preliminary data.</text>
</comment>
<reference evidence="3" key="1">
    <citation type="submission" date="2022-01" db="EMBL/GenBank/DDBJ databases">
        <title>Comparative genomics reveals a dynamic genome evolution in the ectomycorrhizal milk-cap (Lactarius) mushrooms.</title>
        <authorList>
            <consortium name="DOE Joint Genome Institute"/>
            <person name="Lebreton A."/>
            <person name="Tang N."/>
            <person name="Kuo A."/>
            <person name="LaButti K."/>
            <person name="Drula E."/>
            <person name="Barry K."/>
            <person name="Clum A."/>
            <person name="Lipzen A."/>
            <person name="Mousain D."/>
            <person name="Ng V."/>
            <person name="Wang R."/>
            <person name="Wang X."/>
            <person name="Dai Y."/>
            <person name="Henrissat B."/>
            <person name="Grigoriev I.V."/>
            <person name="Guerin-Laguette A."/>
            <person name="Yu F."/>
            <person name="Martin F.M."/>
        </authorList>
    </citation>
    <scope>NUCLEOTIDE SEQUENCE</scope>
    <source>
        <strain evidence="3">QP</strain>
    </source>
</reference>
<dbReference type="Proteomes" id="UP001201163">
    <property type="component" value="Unassembled WGS sequence"/>
</dbReference>
<protein>
    <recommendedName>
        <fullName evidence="2">Fungal-type protein kinase domain-containing protein</fullName>
    </recommendedName>
</protein>
<name>A0AAD4L9V4_9AGAM</name>
<evidence type="ECO:0000256" key="1">
    <source>
        <dbReference type="SAM" id="MobiDB-lite"/>
    </source>
</evidence>
<feature type="region of interest" description="Disordered" evidence="1">
    <location>
        <begin position="463"/>
        <end position="498"/>
    </location>
</feature>
<dbReference type="PANTHER" id="PTHR38248:SF2">
    <property type="entry name" value="FUNK1 11"/>
    <property type="match status" value="1"/>
</dbReference>
<accession>A0AAD4L9V4</accession>
<dbReference type="Gene3D" id="1.10.510.10">
    <property type="entry name" value="Transferase(Phosphotransferase) domain 1"/>
    <property type="match status" value="1"/>
</dbReference>
<dbReference type="PANTHER" id="PTHR38248">
    <property type="entry name" value="FUNK1 6"/>
    <property type="match status" value="1"/>
</dbReference>
<feature type="compositionally biased region" description="Acidic residues" evidence="1">
    <location>
        <begin position="487"/>
        <end position="498"/>
    </location>
</feature>
<evidence type="ECO:0000313" key="4">
    <source>
        <dbReference type="Proteomes" id="UP001201163"/>
    </source>
</evidence>
<organism evidence="3 4">
    <name type="scientific">Lactarius akahatsu</name>
    <dbReference type="NCBI Taxonomy" id="416441"/>
    <lineage>
        <taxon>Eukaryota</taxon>
        <taxon>Fungi</taxon>
        <taxon>Dikarya</taxon>
        <taxon>Basidiomycota</taxon>
        <taxon>Agaricomycotina</taxon>
        <taxon>Agaricomycetes</taxon>
        <taxon>Russulales</taxon>
        <taxon>Russulaceae</taxon>
        <taxon>Lactarius</taxon>
    </lineage>
</organism>
<dbReference type="EMBL" id="JAKELL010000114">
    <property type="protein sequence ID" value="KAH8981542.1"/>
    <property type="molecule type" value="Genomic_DNA"/>
</dbReference>
<proteinExistence type="predicted"/>
<feature type="domain" description="Fungal-type protein kinase" evidence="2">
    <location>
        <begin position="6"/>
        <end position="314"/>
    </location>
</feature>